<sequence length="118" mass="14151">MDKLTFERYIFYYQSLLEVNNEFKLLVQYGENLIKNLLSYTNCHHQNTMLAFTEIVALDAKLQLLDCYCSYMKDLKLQMSEKEIIDLIETEYKKFYIESLNWDIESNHRTPFSLLVIA</sequence>
<organism evidence="1 2">
    <name type="scientific">Candidatus Enterococcus wittei</name>
    <dbReference type="NCBI Taxonomy" id="1987383"/>
    <lineage>
        <taxon>Bacteria</taxon>
        <taxon>Bacillati</taxon>
        <taxon>Bacillota</taxon>
        <taxon>Bacilli</taxon>
        <taxon>Lactobacillales</taxon>
        <taxon>Enterococcaceae</taxon>
        <taxon>Enterococcus</taxon>
    </lineage>
</organism>
<reference evidence="1 2" key="1">
    <citation type="submission" date="2017-05" db="EMBL/GenBank/DDBJ databases">
        <title>The Genome Sequence of Enterococcus sp. 10A9_DIV0425.</title>
        <authorList>
            <consortium name="The Broad Institute Genomics Platform"/>
            <consortium name="The Broad Institute Genomic Center for Infectious Diseases"/>
            <person name="Earl A."/>
            <person name="Manson A."/>
            <person name="Schwartman J."/>
            <person name="Gilmore M."/>
            <person name="Abouelleil A."/>
            <person name="Cao P."/>
            <person name="Chapman S."/>
            <person name="Cusick C."/>
            <person name="Shea T."/>
            <person name="Young S."/>
            <person name="Neafsey D."/>
            <person name="Nusbaum C."/>
            <person name="Birren B."/>
        </authorList>
    </citation>
    <scope>NUCLEOTIDE SEQUENCE [LARGE SCALE GENOMIC DNA]</scope>
    <source>
        <strain evidence="1 2">10A9_DIV0425</strain>
    </source>
</reference>
<dbReference type="Proteomes" id="UP000194933">
    <property type="component" value="Unassembled WGS sequence"/>
</dbReference>
<dbReference type="Pfam" id="PF22652">
    <property type="entry name" value="DUF7006"/>
    <property type="match status" value="1"/>
</dbReference>
<gene>
    <name evidence="1" type="ORF">A5844_000920</name>
</gene>
<name>A0A242K161_9ENTE</name>
<keyword evidence="2" id="KW-1185">Reference proteome</keyword>
<proteinExistence type="predicted"/>
<comment type="caution">
    <text evidence="1">The sequence shown here is derived from an EMBL/GenBank/DDBJ whole genome shotgun (WGS) entry which is preliminary data.</text>
</comment>
<evidence type="ECO:0000313" key="2">
    <source>
        <dbReference type="Proteomes" id="UP000194933"/>
    </source>
</evidence>
<evidence type="ECO:0000313" key="1">
    <source>
        <dbReference type="EMBL" id="OTP10786.1"/>
    </source>
</evidence>
<dbReference type="InterPro" id="IPR054275">
    <property type="entry name" value="DUF7006"/>
</dbReference>
<dbReference type="EMBL" id="NGMO01000002">
    <property type="protein sequence ID" value="OTP10786.1"/>
    <property type="molecule type" value="Genomic_DNA"/>
</dbReference>
<dbReference type="AlphaFoldDB" id="A0A242K161"/>
<dbReference type="RefSeq" id="WP_086284125.1">
    <property type="nucleotide sequence ID" value="NZ_NGMO01000002.1"/>
</dbReference>
<protein>
    <submittedName>
        <fullName evidence="1">Uncharacterized protein</fullName>
    </submittedName>
</protein>
<accession>A0A242K161</accession>